<dbReference type="InterPro" id="IPR050082">
    <property type="entry name" value="RNA_methyltr_RlmE"/>
</dbReference>
<dbReference type="SUPFAM" id="SSF53335">
    <property type="entry name" value="S-adenosyl-L-methionine-dependent methyltransferases"/>
    <property type="match status" value="1"/>
</dbReference>
<proteinExistence type="predicted"/>
<dbReference type="GO" id="GO:0005737">
    <property type="term" value="C:cytoplasm"/>
    <property type="evidence" value="ECO:0007669"/>
    <property type="project" value="TreeGrafter"/>
</dbReference>
<keyword evidence="3" id="KW-0949">S-adenosyl-L-methionine</keyword>
<evidence type="ECO:0000259" key="5">
    <source>
        <dbReference type="Pfam" id="PF01728"/>
    </source>
</evidence>
<reference evidence="6" key="1">
    <citation type="submission" date="2021-02" db="EMBL/GenBank/DDBJ databases">
        <authorList>
            <person name="Dougan E. K."/>
            <person name="Rhodes N."/>
            <person name="Thang M."/>
            <person name="Chan C."/>
        </authorList>
    </citation>
    <scope>NUCLEOTIDE SEQUENCE</scope>
</reference>
<dbReference type="GO" id="GO:0002181">
    <property type="term" value="P:cytoplasmic translation"/>
    <property type="evidence" value="ECO:0007669"/>
    <property type="project" value="TreeGrafter"/>
</dbReference>
<keyword evidence="1" id="KW-0489">Methyltransferase</keyword>
<feature type="compositionally biased region" description="Basic and acidic residues" evidence="4">
    <location>
        <begin position="237"/>
        <end position="250"/>
    </location>
</feature>
<evidence type="ECO:0000313" key="7">
    <source>
        <dbReference type="EMBL" id="CAE8646739.1"/>
    </source>
</evidence>
<evidence type="ECO:0000256" key="2">
    <source>
        <dbReference type="ARBA" id="ARBA00022679"/>
    </source>
</evidence>
<dbReference type="Pfam" id="PF01728">
    <property type="entry name" value="FtsJ"/>
    <property type="match status" value="1"/>
</dbReference>
<keyword evidence="2" id="KW-0808">Transferase</keyword>
<evidence type="ECO:0000313" key="8">
    <source>
        <dbReference type="Proteomes" id="UP000654075"/>
    </source>
</evidence>
<dbReference type="PANTHER" id="PTHR10920">
    <property type="entry name" value="RIBOSOMAL RNA METHYLTRANSFERASE"/>
    <property type="match status" value="1"/>
</dbReference>
<dbReference type="EMBL" id="CAJNNV010003359">
    <property type="protein sequence ID" value="CAE8588877.1"/>
    <property type="molecule type" value="Genomic_DNA"/>
</dbReference>
<gene>
    <name evidence="6" type="ORF">PGLA1383_LOCUS7659</name>
    <name evidence="7" type="ORF">PGLA2088_LOCUS5069</name>
</gene>
<keyword evidence="8" id="KW-1185">Reference proteome</keyword>
<organism evidence="6 8">
    <name type="scientific">Polarella glacialis</name>
    <name type="common">Dinoflagellate</name>
    <dbReference type="NCBI Taxonomy" id="89957"/>
    <lineage>
        <taxon>Eukaryota</taxon>
        <taxon>Sar</taxon>
        <taxon>Alveolata</taxon>
        <taxon>Dinophyceae</taxon>
        <taxon>Suessiales</taxon>
        <taxon>Suessiaceae</taxon>
        <taxon>Polarella</taxon>
    </lineage>
</organism>
<protein>
    <recommendedName>
        <fullName evidence="5">Ribosomal RNA methyltransferase FtsJ domain-containing protein</fullName>
    </recommendedName>
</protein>
<evidence type="ECO:0000256" key="3">
    <source>
        <dbReference type="ARBA" id="ARBA00022691"/>
    </source>
</evidence>
<feature type="non-terminal residue" evidence="6">
    <location>
        <position position="1"/>
    </location>
</feature>
<dbReference type="Proteomes" id="UP000626109">
    <property type="component" value="Unassembled WGS sequence"/>
</dbReference>
<name>A0A813DJQ5_POLGL</name>
<feature type="region of interest" description="Disordered" evidence="4">
    <location>
        <begin position="227"/>
        <end position="250"/>
    </location>
</feature>
<accession>A0A813DJQ5</accession>
<comment type="caution">
    <text evidence="6">The sequence shown here is derived from an EMBL/GenBank/DDBJ whole genome shotgun (WGS) entry which is preliminary data.</text>
</comment>
<dbReference type="Proteomes" id="UP000654075">
    <property type="component" value="Unassembled WGS sequence"/>
</dbReference>
<dbReference type="GO" id="GO:0008175">
    <property type="term" value="F:tRNA methyltransferase activity"/>
    <property type="evidence" value="ECO:0007669"/>
    <property type="project" value="TreeGrafter"/>
</dbReference>
<evidence type="ECO:0000256" key="4">
    <source>
        <dbReference type="SAM" id="MobiDB-lite"/>
    </source>
</evidence>
<sequence length="250" mass="26995">VDKYKMQPIDGVVQVEGDITHSSTVSEVLGHFKGERADLVVCDGAPDATGRSDFDEYVQHQLLLSELFLAEALLRPGGDFVAKIFRGEHSGEVYARLQRDFREVMCCKPRASRNSSQESFVVCRGFLGSQEDGQSMPMYSPSLHEELADLGPGAPTLSATFVACGGRDSLDADTNYPVDSTYQVLGPVAPPIFAPYTEAIEERRRGLKRPAAVAPVSKAGPKAVFCEDGSKAGPKAVVDDVRSPSRESRG</sequence>
<evidence type="ECO:0000313" key="6">
    <source>
        <dbReference type="EMBL" id="CAE8588877.1"/>
    </source>
</evidence>
<dbReference type="Gene3D" id="3.40.50.150">
    <property type="entry name" value="Vaccinia Virus protein VP39"/>
    <property type="match status" value="1"/>
</dbReference>
<dbReference type="GO" id="GO:0030488">
    <property type="term" value="P:tRNA methylation"/>
    <property type="evidence" value="ECO:0007669"/>
    <property type="project" value="TreeGrafter"/>
</dbReference>
<dbReference type="InterPro" id="IPR002877">
    <property type="entry name" value="RNA_MeTrfase_FtsJ_dom"/>
</dbReference>
<evidence type="ECO:0000256" key="1">
    <source>
        <dbReference type="ARBA" id="ARBA00022603"/>
    </source>
</evidence>
<dbReference type="AlphaFoldDB" id="A0A813DJQ5"/>
<dbReference type="InterPro" id="IPR029063">
    <property type="entry name" value="SAM-dependent_MTases_sf"/>
</dbReference>
<feature type="domain" description="Ribosomal RNA methyltransferase FtsJ" evidence="5">
    <location>
        <begin position="1"/>
        <end position="126"/>
    </location>
</feature>
<dbReference type="PANTHER" id="PTHR10920:SF12">
    <property type="entry name" value="TRNA (CYTIDINE(32)_GUANOSINE(34)-2'-O)-METHYLTRANSFERASE-RELATED"/>
    <property type="match status" value="1"/>
</dbReference>
<dbReference type="EMBL" id="CAJNNW010004769">
    <property type="protein sequence ID" value="CAE8646739.1"/>
    <property type="molecule type" value="Genomic_DNA"/>
</dbReference>
<dbReference type="OrthoDB" id="289250at2759"/>